<comment type="caution">
    <text evidence="1">The sequence shown here is derived from an EMBL/GenBank/DDBJ whole genome shotgun (WGS) entry which is preliminary data.</text>
</comment>
<dbReference type="Proteomes" id="UP001281410">
    <property type="component" value="Unassembled WGS sequence"/>
</dbReference>
<evidence type="ECO:0000313" key="1">
    <source>
        <dbReference type="EMBL" id="KAK3194861.1"/>
    </source>
</evidence>
<dbReference type="EMBL" id="JANJYJ010000008">
    <property type="protein sequence ID" value="KAK3194861.1"/>
    <property type="molecule type" value="Genomic_DNA"/>
</dbReference>
<organism evidence="1 2">
    <name type="scientific">Dipteronia sinensis</name>
    <dbReference type="NCBI Taxonomy" id="43782"/>
    <lineage>
        <taxon>Eukaryota</taxon>
        <taxon>Viridiplantae</taxon>
        <taxon>Streptophyta</taxon>
        <taxon>Embryophyta</taxon>
        <taxon>Tracheophyta</taxon>
        <taxon>Spermatophyta</taxon>
        <taxon>Magnoliopsida</taxon>
        <taxon>eudicotyledons</taxon>
        <taxon>Gunneridae</taxon>
        <taxon>Pentapetalae</taxon>
        <taxon>rosids</taxon>
        <taxon>malvids</taxon>
        <taxon>Sapindales</taxon>
        <taxon>Sapindaceae</taxon>
        <taxon>Hippocastanoideae</taxon>
        <taxon>Acereae</taxon>
        <taxon>Dipteronia</taxon>
    </lineage>
</organism>
<name>A0AAD9ZXF2_9ROSI</name>
<dbReference type="AlphaFoldDB" id="A0AAD9ZXF2"/>
<gene>
    <name evidence="1" type="ORF">Dsin_026171</name>
</gene>
<accession>A0AAD9ZXF2</accession>
<reference evidence="1" key="1">
    <citation type="journal article" date="2023" name="Plant J.">
        <title>Genome sequences and population genomics provide insights into the demographic history, inbreeding, and mutation load of two 'living fossil' tree species of Dipteronia.</title>
        <authorList>
            <person name="Feng Y."/>
            <person name="Comes H.P."/>
            <person name="Chen J."/>
            <person name="Zhu S."/>
            <person name="Lu R."/>
            <person name="Zhang X."/>
            <person name="Li P."/>
            <person name="Qiu J."/>
            <person name="Olsen K.M."/>
            <person name="Qiu Y."/>
        </authorList>
    </citation>
    <scope>NUCLEOTIDE SEQUENCE</scope>
    <source>
        <strain evidence="1">NBL</strain>
    </source>
</reference>
<keyword evidence="2" id="KW-1185">Reference proteome</keyword>
<protein>
    <submittedName>
        <fullName evidence="1">Uncharacterized protein</fullName>
    </submittedName>
</protein>
<proteinExistence type="predicted"/>
<evidence type="ECO:0000313" key="2">
    <source>
        <dbReference type="Proteomes" id="UP001281410"/>
    </source>
</evidence>
<sequence length="120" mass="13329">MASSSSTVISKDVDRASADNTIDFFNDWRVSSRALDNTSTKDFYSNIIGGHLRIHKIQRGRVTCFFTVKPGLQSELIVEASIARSGKNVTAVAVDFKFKESENLVYTSRATFYNTPVAKL</sequence>
<dbReference type="Gene3D" id="3.10.129.10">
    <property type="entry name" value="Hotdog Thioesterase"/>
    <property type="match status" value="1"/>
</dbReference>